<evidence type="ECO:0000256" key="4">
    <source>
        <dbReference type="ARBA" id="ARBA00022475"/>
    </source>
</evidence>
<proteinExistence type="predicted"/>
<dbReference type="Pfam" id="PF00512">
    <property type="entry name" value="HisKA"/>
    <property type="match status" value="1"/>
</dbReference>
<dbReference type="SUPFAM" id="SSF55874">
    <property type="entry name" value="ATPase domain of HSP90 chaperone/DNA topoisomerase II/histidine kinase"/>
    <property type="match status" value="1"/>
</dbReference>
<evidence type="ECO:0000256" key="3">
    <source>
        <dbReference type="ARBA" id="ARBA00012438"/>
    </source>
</evidence>
<dbReference type="InterPro" id="IPR036097">
    <property type="entry name" value="HisK_dim/P_sf"/>
</dbReference>
<evidence type="ECO:0000259" key="16">
    <source>
        <dbReference type="PROSITE" id="PS50885"/>
    </source>
</evidence>
<gene>
    <name evidence="17" type="ORF">VN24_16325</name>
</gene>
<dbReference type="SUPFAM" id="SSF158472">
    <property type="entry name" value="HAMP domain-like"/>
    <property type="match status" value="1"/>
</dbReference>
<evidence type="ECO:0000256" key="9">
    <source>
        <dbReference type="ARBA" id="ARBA00022777"/>
    </source>
</evidence>
<feature type="domain" description="HAMP" evidence="16">
    <location>
        <begin position="186"/>
        <end position="240"/>
    </location>
</feature>
<keyword evidence="18" id="KW-1185">Reference proteome</keyword>
<dbReference type="SMART" id="SM00387">
    <property type="entry name" value="HATPase_c"/>
    <property type="match status" value="1"/>
</dbReference>
<dbReference type="GO" id="GO:0005886">
    <property type="term" value="C:plasma membrane"/>
    <property type="evidence" value="ECO:0007669"/>
    <property type="project" value="UniProtKB-SubCell"/>
</dbReference>
<dbReference type="CDD" id="cd00082">
    <property type="entry name" value="HisKA"/>
    <property type="match status" value="1"/>
</dbReference>
<dbReference type="Pfam" id="PF02518">
    <property type="entry name" value="HATPase_c"/>
    <property type="match status" value="1"/>
</dbReference>
<keyword evidence="12" id="KW-0902">Two-component regulatory system</keyword>
<dbReference type="AlphaFoldDB" id="A0A0D5NKF9"/>
<dbReference type="InterPro" id="IPR005467">
    <property type="entry name" value="His_kinase_dom"/>
</dbReference>
<dbReference type="Gene3D" id="6.10.340.10">
    <property type="match status" value="1"/>
</dbReference>
<keyword evidence="6" id="KW-0808">Transferase</keyword>
<name>A0A0D5NKF9_9BACL</name>
<dbReference type="InterPro" id="IPR003594">
    <property type="entry name" value="HATPase_dom"/>
</dbReference>
<dbReference type="FunFam" id="1.10.287.130:FF:000001">
    <property type="entry name" value="Two-component sensor histidine kinase"/>
    <property type="match status" value="1"/>
</dbReference>
<dbReference type="Proteomes" id="UP000032633">
    <property type="component" value="Chromosome"/>
</dbReference>
<dbReference type="Gene3D" id="1.10.287.130">
    <property type="match status" value="1"/>
</dbReference>
<dbReference type="PANTHER" id="PTHR45436">
    <property type="entry name" value="SENSOR HISTIDINE KINASE YKOH"/>
    <property type="match status" value="1"/>
</dbReference>
<dbReference type="EC" id="2.7.13.3" evidence="3"/>
<evidence type="ECO:0000256" key="11">
    <source>
        <dbReference type="ARBA" id="ARBA00022989"/>
    </source>
</evidence>
<dbReference type="InterPro" id="IPR036890">
    <property type="entry name" value="HATPase_C_sf"/>
</dbReference>
<accession>A0A0D5NKF9</accession>
<dbReference type="PROSITE" id="PS50109">
    <property type="entry name" value="HIS_KIN"/>
    <property type="match status" value="1"/>
</dbReference>
<keyword evidence="11 14" id="KW-1133">Transmembrane helix</keyword>
<feature type="transmembrane region" description="Helical" evidence="14">
    <location>
        <begin position="7"/>
        <end position="30"/>
    </location>
</feature>
<keyword evidence="4" id="KW-1003">Cell membrane</keyword>
<keyword evidence="8" id="KW-0547">Nucleotide-binding</keyword>
<keyword evidence="7 14" id="KW-0812">Transmembrane</keyword>
<keyword evidence="5" id="KW-0597">Phosphoprotein</keyword>
<evidence type="ECO:0000313" key="17">
    <source>
        <dbReference type="EMBL" id="AJY75834.1"/>
    </source>
</evidence>
<dbReference type="RefSeq" id="WP_045671262.1">
    <property type="nucleotide sequence ID" value="NZ_CP011058.1"/>
</dbReference>
<feature type="transmembrane region" description="Helical" evidence="14">
    <location>
        <begin position="165"/>
        <end position="185"/>
    </location>
</feature>
<protein>
    <recommendedName>
        <fullName evidence="3">histidine kinase</fullName>
        <ecNumber evidence="3">2.7.13.3</ecNumber>
    </recommendedName>
</protein>
<evidence type="ECO:0000256" key="5">
    <source>
        <dbReference type="ARBA" id="ARBA00022553"/>
    </source>
</evidence>
<reference evidence="17 18" key="1">
    <citation type="journal article" date="2015" name="J. Biotechnol.">
        <title>Complete genome sequence of Paenibacillus beijingensis 7188(T) (=DSM 24997(T)), a novel rhizobacterium from jujube garden soil.</title>
        <authorList>
            <person name="Kwak Y."/>
            <person name="Shin J.H."/>
        </authorList>
    </citation>
    <scope>NUCLEOTIDE SEQUENCE [LARGE SCALE GENOMIC DNA]</scope>
    <source>
        <strain evidence="17 18">DSM 24997</strain>
    </source>
</reference>
<dbReference type="GO" id="GO:0005524">
    <property type="term" value="F:ATP binding"/>
    <property type="evidence" value="ECO:0007669"/>
    <property type="project" value="UniProtKB-KW"/>
</dbReference>
<organism evidence="17 18">
    <name type="scientific">Paenibacillus beijingensis</name>
    <dbReference type="NCBI Taxonomy" id="1126833"/>
    <lineage>
        <taxon>Bacteria</taxon>
        <taxon>Bacillati</taxon>
        <taxon>Bacillota</taxon>
        <taxon>Bacilli</taxon>
        <taxon>Bacillales</taxon>
        <taxon>Paenibacillaceae</taxon>
        <taxon>Paenibacillus</taxon>
    </lineage>
</organism>
<dbReference type="Gene3D" id="3.30.565.10">
    <property type="entry name" value="Histidine kinase-like ATPase, C-terminal domain"/>
    <property type="match status" value="1"/>
</dbReference>
<feature type="domain" description="Histidine kinase" evidence="15">
    <location>
        <begin position="255"/>
        <end position="489"/>
    </location>
</feature>
<dbReference type="PANTHER" id="PTHR45436:SF5">
    <property type="entry name" value="SENSOR HISTIDINE KINASE TRCS"/>
    <property type="match status" value="1"/>
</dbReference>
<dbReference type="Pfam" id="PF00672">
    <property type="entry name" value="HAMP"/>
    <property type="match status" value="1"/>
</dbReference>
<keyword evidence="13 14" id="KW-0472">Membrane</keyword>
<comment type="subcellular location">
    <subcellularLocation>
        <location evidence="2">Cell membrane</location>
        <topology evidence="2">Multi-pass membrane protein</topology>
    </subcellularLocation>
</comment>
<dbReference type="OrthoDB" id="9786919at2"/>
<evidence type="ECO:0000313" key="18">
    <source>
        <dbReference type="Proteomes" id="UP000032633"/>
    </source>
</evidence>
<evidence type="ECO:0000256" key="7">
    <source>
        <dbReference type="ARBA" id="ARBA00022692"/>
    </source>
</evidence>
<dbReference type="PRINTS" id="PR00344">
    <property type="entry name" value="BCTRLSENSOR"/>
</dbReference>
<keyword evidence="10" id="KW-0067">ATP-binding</keyword>
<evidence type="ECO:0000256" key="2">
    <source>
        <dbReference type="ARBA" id="ARBA00004651"/>
    </source>
</evidence>
<evidence type="ECO:0000256" key="14">
    <source>
        <dbReference type="SAM" id="Phobius"/>
    </source>
</evidence>
<dbReference type="KEGG" id="pbj:VN24_16325"/>
<dbReference type="CDD" id="cd00075">
    <property type="entry name" value="HATPase"/>
    <property type="match status" value="1"/>
</dbReference>
<sequence>MPIRYKLTLWYSCILTAVLIIIGIAVYAFLSYSTVKDIKGRINGATALIAQQFSQSSVFDPDSLIINPDSLQNTDIYTQIIDYRRINTTGVSSTLPGNLRFPFPNTAEKAVNAGSGYVKVNLQGYPFYIYQAPVYVEGTKQVIGYLQVGVITSKEDKLLNNLKTILIFSSLIGLVIAFTIGLLMARQSLRPIEVVIDAAKQIEKGSDLSVRISHEGPNDELGRLTDTLNGMLGRLETAYNELDEAYEAQRRFVSDASHELRTPLTTIRGNIELLQRMWLPALQASNDDPAVHFSPEDIERAALSREAMGDISDEAKRMSRLVNDLLALARADAGYVMEKEPVELLPLVEEVARRASHLPRKAEWRVGDLSVLENVGVNGHPDFLRQLLFIFIENGFKYTTAGYVELQAVSRDRQAGIIIRDTGIGMKSEQVPNIFERFYRADESRGRTGGTGLGLSIAKWIIDEHKGSVEVRTQEGMGTTFTIWLPIAFSLHYDSGIMEEQSRNLEK</sequence>
<dbReference type="FunFam" id="3.30.565.10:FF:000006">
    <property type="entry name" value="Sensor histidine kinase WalK"/>
    <property type="match status" value="1"/>
</dbReference>
<comment type="catalytic activity">
    <reaction evidence="1">
        <text>ATP + protein L-histidine = ADP + protein N-phospho-L-histidine.</text>
        <dbReference type="EC" id="2.7.13.3"/>
    </reaction>
</comment>
<evidence type="ECO:0000259" key="15">
    <source>
        <dbReference type="PROSITE" id="PS50109"/>
    </source>
</evidence>
<dbReference type="SMART" id="SM00388">
    <property type="entry name" value="HisKA"/>
    <property type="match status" value="1"/>
</dbReference>
<evidence type="ECO:0000256" key="6">
    <source>
        <dbReference type="ARBA" id="ARBA00022679"/>
    </source>
</evidence>
<dbReference type="GO" id="GO:0000155">
    <property type="term" value="F:phosphorelay sensor kinase activity"/>
    <property type="evidence" value="ECO:0007669"/>
    <property type="project" value="InterPro"/>
</dbReference>
<dbReference type="InterPro" id="IPR003661">
    <property type="entry name" value="HisK_dim/P_dom"/>
</dbReference>
<evidence type="ECO:0000256" key="13">
    <source>
        <dbReference type="ARBA" id="ARBA00023136"/>
    </source>
</evidence>
<evidence type="ECO:0000256" key="10">
    <source>
        <dbReference type="ARBA" id="ARBA00022840"/>
    </source>
</evidence>
<dbReference type="PATRIC" id="fig|1126833.4.peg.3575"/>
<keyword evidence="9 17" id="KW-0418">Kinase</keyword>
<dbReference type="EMBL" id="CP011058">
    <property type="protein sequence ID" value="AJY75834.1"/>
    <property type="molecule type" value="Genomic_DNA"/>
</dbReference>
<dbReference type="CDD" id="cd06225">
    <property type="entry name" value="HAMP"/>
    <property type="match status" value="1"/>
</dbReference>
<evidence type="ECO:0000256" key="1">
    <source>
        <dbReference type="ARBA" id="ARBA00000085"/>
    </source>
</evidence>
<dbReference type="SMART" id="SM00304">
    <property type="entry name" value="HAMP"/>
    <property type="match status" value="1"/>
</dbReference>
<dbReference type="PROSITE" id="PS50885">
    <property type="entry name" value="HAMP"/>
    <property type="match status" value="1"/>
</dbReference>
<dbReference type="HOGENOM" id="CLU_000445_89_6_9"/>
<dbReference type="InterPro" id="IPR004358">
    <property type="entry name" value="Sig_transdc_His_kin-like_C"/>
</dbReference>
<dbReference type="InterPro" id="IPR050428">
    <property type="entry name" value="TCS_sensor_his_kinase"/>
</dbReference>
<dbReference type="SUPFAM" id="SSF47384">
    <property type="entry name" value="Homodimeric domain of signal transducing histidine kinase"/>
    <property type="match status" value="1"/>
</dbReference>
<evidence type="ECO:0000256" key="12">
    <source>
        <dbReference type="ARBA" id="ARBA00023012"/>
    </source>
</evidence>
<evidence type="ECO:0000256" key="8">
    <source>
        <dbReference type="ARBA" id="ARBA00022741"/>
    </source>
</evidence>
<dbReference type="InterPro" id="IPR003660">
    <property type="entry name" value="HAMP_dom"/>
</dbReference>
<reference evidence="18" key="2">
    <citation type="submission" date="2015-03" db="EMBL/GenBank/DDBJ databases">
        <title>Genome sequence of Paenibacillus beijingensis strain DSM 24997T.</title>
        <authorList>
            <person name="Kwak Y."/>
            <person name="Shin J.-H."/>
        </authorList>
    </citation>
    <scope>NUCLEOTIDE SEQUENCE [LARGE SCALE GENOMIC DNA]</scope>
    <source>
        <strain evidence="18">DSM 24997</strain>
    </source>
</reference>
<dbReference type="STRING" id="1126833.VN24_16325"/>